<evidence type="ECO:0000313" key="2">
    <source>
        <dbReference type="Proteomes" id="UP001627154"/>
    </source>
</evidence>
<protein>
    <submittedName>
        <fullName evidence="1">Uncharacterized protein</fullName>
    </submittedName>
</protein>
<name>A0ABD2XJT9_9HYME</name>
<organism evidence="1 2">
    <name type="scientific">Trichogramma kaykai</name>
    <dbReference type="NCBI Taxonomy" id="54128"/>
    <lineage>
        <taxon>Eukaryota</taxon>
        <taxon>Metazoa</taxon>
        <taxon>Ecdysozoa</taxon>
        <taxon>Arthropoda</taxon>
        <taxon>Hexapoda</taxon>
        <taxon>Insecta</taxon>
        <taxon>Pterygota</taxon>
        <taxon>Neoptera</taxon>
        <taxon>Endopterygota</taxon>
        <taxon>Hymenoptera</taxon>
        <taxon>Apocrita</taxon>
        <taxon>Proctotrupomorpha</taxon>
        <taxon>Chalcidoidea</taxon>
        <taxon>Trichogrammatidae</taxon>
        <taxon>Trichogramma</taxon>
    </lineage>
</organism>
<accession>A0ABD2XJT9</accession>
<dbReference type="AlphaFoldDB" id="A0ABD2XJT9"/>
<comment type="caution">
    <text evidence="1">The sequence shown here is derived from an EMBL/GenBank/DDBJ whole genome shotgun (WGS) entry which is preliminary data.</text>
</comment>
<dbReference type="Proteomes" id="UP001627154">
    <property type="component" value="Unassembled WGS sequence"/>
</dbReference>
<keyword evidence="2" id="KW-1185">Reference proteome</keyword>
<gene>
    <name evidence="1" type="ORF">TKK_002622</name>
</gene>
<reference evidence="1 2" key="1">
    <citation type="journal article" date="2024" name="bioRxiv">
        <title>A reference genome for Trichogramma kaykai: A tiny desert-dwelling parasitoid wasp with competing sex-ratio distorters.</title>
        <authorList>
            <person name="Culotta J."/>
            <person name="Lindsey A.R."/>
        </authorList>
    </citation>
    <scope>NUCLEOTIDE SEQUENCE [LARGE SCALE GENOMIC DNA]</scope>
    <source>
        <strain evidence="1 2">KSX58</strain>
    </source>
</reference>
<sequence length="271" mass="30641">MDRTKSRCIVSFSYNDETRISLPRYIEDRITSLAEGCIEAKLCSFRPNQQQIGDNIQVEPVAWKNRTSQDTINSLTDDLLTLGIGVLSQANKTTFRIPPIDLDKSTFLYSVYFKTSGGLVDVVEHIQRRGDIKLTHFDHRYVIELGLDVVGGGINLEDLRLKVPVIFNEINGRLFANLTGSSARVRLALDYQVKPCRLMVEDMAIHLPEHVLDFSQLGFSLLVKSVEVFGGKPVILSTLVDQMRNAVGNIVLDVDCEKFRRDIFLGYPYEQ</sequence>
<proteinExistence type="predicted"/>
<evidence type="ECO:0000313" key="1">
    <source>
        <dbReference type="EMBL" id="KAL3404981.1"/>
    </source>
</evidence>
<dbReference type="EMBL" id="JBJJXI010000022">
    <property type="protein sequence ID" value="KAL3404981.1"/>
    <property type="molecule type" value="Genomic_DNA"/>
</dbReference>